<protein>
    <submittedName>
        <fullName evidence="9">Inc metabolism membrane protein</fullName>
    </submittedName>
</protein>
<feature type="transmembrane region" description="Helical" evidence="7">
    <location>
        <begin position="587"/>
        <end position="608"/>
    </location>
</feature>
<dbReference type="Pfam" id="PF03006">
    <property type="entry name" value="HlyIII"/>
    <property type="match status" value="1"/>
</dbReference>
<evidence type="ECO:0000259" key="8">
    <source>
        <dbReference type="PROSITE" id="PS50206"/>
    </source>
</evidence>
<feature type="transmembrane region" description="Helical" evidence="7">
    <location>
        <begin position="563"/>
        <end position="580"/>
    </location>
</feature>
<feature type="transmembrane region" description="Helical" evidence="7">
    <location>
        <begin position="522"/>
        <end position="543"/>
    </location>
</feature>
<evidence type="ECO:0000256" key="1">
    <source>
        <dbReference type="ARBA" id="ARBA00004141"/>
    </source>
</evidence>
<feature type="transmembrane region" description="Helical" evidence="7">
    <location>
        <begin position="647"/>
        <end position="669"/>
    </location>
</feature>
<evidence type="ECO:0000256" key="2">
    <source>
        <dbReference type="ARBA" id="ARBA00022692"/>
    </source>
</evidence>
<feature type="domain" description="Rhodanese" evidence="8">
    <location>
        <begin position="25"/>
        <end position="129"/>
    </location>
</feature>
<evidence type="ECO:0000256" key="4">
    <source>
        <dbReference type="ARBA" id="ARBA00023136"/>
    </source>
</evidence>
<comment type="subcellular location">
    <subcellularLocation>
        <location evidence="1">Membrane</location>
        <topology evidence="1">Multi-pass membrane protein</topology>
    </subcellularLocation>
</comment>
<keyword evidence="10" id="KW-1185">Reference proteome</keyword>
<dbReference type="EMBL" id="CP119952">
    <property type="protein sequence ID" value="WFC95108.1"/>
    <property type="molecule type" value="Genomic_DNA"/>
</dbReference>
<dbReference type="Pfam" id="PF00581">
    <property type="entry name" value="Rhodanese"/>
    <property type="match status" value="1"/>
</dbReference>
<feature type="binding site" evidence="5">
    <location>
        <position position="542"/>
    </location>
    <ligand>
        <name>Zn(2+)</name>
        <dbReference type="ChEBI" id="CHEBI:29105"/>
    </ligand>
</feature>
<evidence type="ECO:0000313" key="9">
    <source>
        <dbReference type="EMBL" id="WFC95108.1"/>
    </source>
</evidence>
<dbReference type="SUPFAM" id="SSF52821">
    <property type="entry name" value="Rhodanese/Cell cycle control phosphatase"/>
    <property type="match status" value="1"/>
</dbReference>
<dbReference type="Gene3D" id="3.40.250.10">
    <property type="entry name" value="Rhodanese-like domain"/>
    <property type="match status" value="1"/>
</dbReference>
<accession>A0AAF0DTD0</accession>
<dbReference type="PANTHER" id="PTHR20855">
    <property type="entry name" value="ADIPOR/PROGESTIN RECEPTOR-RELATED"/>
    <property type="match status" value="1"/>
</dbReference>
<name>A0AAF0DTD0_9BASI</name>
<keyword evidence="2 7" id="KW-0812">Transmembrane</keyword>
<feature type="binding site" evidence="5">
    <location>
        <position position="691"/>
    </location>
    <ligand>
        <name>Zn(2+)</name>
        <dbReference type="ChEBI" id="CHEBI:29105"/>
    </ligand>
</feature>
<dbReference type="InterPro" id="IPR004254">
    <property type="entry name" value="AdipoR/HlyIII-related"/>
</dbReference>
<dbReference type="AlphaFoldDB" id="A0AAF0DTD0"/>
<keyword evidence="4 7" id="KW-0472">Membrane</keyword>
<proteinExistence type="predicted"/>
<feature type="transmembrane region" description="Helical" evidence="7">
    <location>
        <begin position="689"/>
        <end position="708"/>
    </location>
</feature>
<keyword evidence="5" id="KW-0479">Metal-binding</keyword>
<evidence type="ECO:0000256" key="7">
    <source>
        <dbReference type="SAM" id="Phobius"/>
    </source>
</evidence>
<reference evidence="9" key="1">
    <citation type="submission" date="2023-03" db="EMBL/GenBank/DDBJ databases">
        <title>Mating type loci evolution in Malassezia.</title>
        <authorList>
            <person name="Coelho M.A."/>
        </authorList>
    </citation>
    <scope>NUCLEOTIDE SEQUENCE</scope>
    <source>
        <strain evidence="9">CBS 14135</strain>
    </source>
</reference>
<evidence type="ECO:0000256" key="5">
    <source>
        <dbReference type="PIRSR" id="PIRSR604254-1"/>
    </source>
</evidence>
<evidence type="ECO:0000256" key="3">
    <source>
        <dbReference type="ARBA" id="ARBA00022989"/>
    </source>
</evidence>
<feature type="compositionally biased region" description="Polar residues" evidence="6">
    <location>
        <begin position="168"/>
        <end position="180"/>
    </location>
</feature>
<dbReference type="PROSITE" id="PS50206">
    <property type="entry name" value="RHODANESE_3"/>
    <property type="match status" value="1"/>
</dbReference>
<dbReference type="PANTHER" id="PTHR20855:SF97">
    <property type="entry name" value="ADIPOR-LIKE RECEPTOR IZH3-RELATED"/>
    <property type="match status" value="1"/>
</dbReference>
<keyword evidence="5" id="KW-0862">Zinc</keyword>
<dbReference type="SMART" id="SM00450">
    <property type="entry name" value="RHOD"/>
    <property type="match status" value="1"/>
</dbReference>
<feature type="transmembrane region" description="Helical" evidence="7">
    <location>
        <begin position="620"/>
        <end position="640"/>
    </location>
</feature>
<feature type="transmembrane region" description="Helical" evidence="7">
    <location>
        <begin position="492"/>
        <end position="510"/>
    </location>
</feature>
<dbReference type="InterPro" id="IPR036873">
    <property type="entry name" value="Rhodanese-like_dom_sf"/>
</dbReference>
<feature type="binding site" evidence="5">
    <location>
        <position position="687"/>
    </location>
    <ligand>
        <name>Zn(2+)</name>
        <dbReference type="ChEBI" id="CHEBI:29105"/>
    </ligand>
</feature>
<dbReference type="InterPro" id="IPR001763">
    <property type="entry name" value="Rhodanese-like_dom"/>
</dbReference>
<evidence type="ECO:0000313" key="10">
    <source>
        <dbReference type="Proteomes" id="UP001216638"/>
    </source>
</evidence>
<dbReference type="GO" id="GO:0038023">
    <property type="term" value="F:signaling receptor activity"/>
    <property type="evidence" value="ECO:0007669"/>
    <property type="project" value="TreeGrafter"/>
</dbReference>
<feature type="region of interest" description="Disordered" evidence="6">
    <location>
        <begin position="163"/>
        <end position="190"/>
    </location>
</feature>
<gene>
    <name evidence="9" type="primary">IZH3</name>
    <name evidence="9" type="ORF">MBRA1_001751</name>
</gene>
<dbReference type="Proteomes" id="UP001216638">
    <property type="component" value="Chromosome 2"/>
</dbReference>
<sequence length="751" mass="84285">MSFSPPYQYMDADTLASELRKRTQAPKSIAVVDVRDDDYEGGHIVGAIHAPSGTFLTRVDSLVDKELQDYERVVFHCSLSQQRGPKSARIYRETRDAAQAAGRPIKEQAIFVLRDGFAHFGPKFKNEHDLVEDWDEEATPNHVHYTPVTAAALAALSDSIEGGPALRASQSSRPPSISDQSEGDHTQTHSSMDALDLQFSLPYWLAYLRSEAARHARDIDQRMHAILESHDSSDNVLKASIVMMTHQLDVVYHALGNLSQRLPMGPSALYDSLPSQSDLAHKLQTLMKDWEQHARMPNPTLFPQSGPLSFGSLGWNASMEPDANASVPAWSYSSPLGMIQGDWSPMVRIPSREQVGDEVQRRLHTFVEQMHSMPTRLSQASLPASLAAWETPASELFHRFEEKLGEMSEQGRAGATHLVQRANQAVHDVEDALYQAARELAREGRVLISYQSLPTLWRNNDCIHTGYRFIPVRNWTTLLGSIFQIHNETGNIHTHLGGLVLVVMLFWFSGSLDSLTTTTDRWIQTLYLIAAAKCLVCSVSWHVMAGCADSNWFQCFACIDYTGISWLVAASLLTLVYNGFYCQPNLIALYSVGVFLLGTTMGILPWYPWFDDPKNRSLRISLFVIMALVGLVPFTHGMYLHGFNHMIHFFSPIIPSILSYISGVVVYAMRFPEKYWPGRFDLLGHSHQMWHIAIVLAIALHYRAILLFHKDRFTYSQVDGTCPSFSGLPWIADVNGWWRAWPQAGKGGQAL</sequence>
<dbReference type="GO" id="GO:0016020">
    <property type="term" value="C:membrane"/>
    <property type="evidence" value="ECO:0007669"/>
    <property type="project" value="UniProtKB-SubCell"/>
</dbReference>
<evidence type="ECO:0000256" key="6">
    <source>
        <dbReference type="SAM" id="MobiDB-lite"/>
    </source>
</evidence>
<keyword evidence="3 7" id="KW-1133">Transmembrane helix</keyword>
<dbReference type="GO" id="GO:0006882">
    <property type="term" value="P:intracellular zinc ion homeostasis"/>
    <property type="evidence" value="ECO:0007669"/>
    <property type="project" value="TreeGrafter"/>
</dbReference>
<organism evidence="9 10">
    <name type="scientific">Malassezia brasiliensis</name>
    <dbReference type="NCBI Taxonomy" id="1821822"/>
    <lineage>
        <taxon>Eukaryota</taxon>
        <taxon>Fungi</taxon>
        <taxon>Dikarya</taxon>
        <taxon>Basidiomycota</taxon>
        <taxon>Ustilaginomycotina</taxon>
        <taxon>Malasseziomycetes</taxon>
        <taxon>Malasseziales</taxon>
        <taxon>Malasseziaceae</taxon>
        <taxon>Malassezia</taxon>
    </lineage>
</organism>
<dbReference type="GO" id="GO:0046872">
    <property type="term" value="F:metal ion binding"/>
    <property type="evidence" value="ECO:0007669"/>
    <property type="project" value="UniProtKB-KW"/>
</dbReference>